<gene>
    <name evidence="1" type="ORF">Pc21g23420</name>
    <name evidence="1" type="ORF">PCH_Pc21g23420</name>
</gene>
<dbReference type="EMBL" id="AM920436">
    <property type="protein sequence ID" value="CAP97239.1"/>
    <property type="molecule type" value="Genomic_DNA"/>
</dbReference>
<dbReference type="Proteomes" id="UP000000724">
    <property type="component" value="Contig Pc00c21"/>
</dbReference>
<protein>
    <submittedName>
        <fullName evidence="1">Uncharacterized protein</fullName>
    </submittedName>
</protein>
<evidence type="ECO:0000313" key="2">
    <source>
        <dbReference type="Proteomes" id="UP000000724"/>
    </source>
</evidence>
<proteinExistence type="predicted"/>
<dbReference type="OrthoDB" id="10410997at2759"/>
<sequence>MSLAQRPCLCATKAIVDAAAPGIKADVNAPEAPYHITHHSLPDYGYFCAGVYYFTIQVSRIWLEFNIEMVKGGGSWWCEQSAQFNGHAWTSIHLQGYNGSAQ</sequence>
<dbReference type="VEuPathDB" id="FungiDB:PCH_Pc21g23420"/>
<organism evidence="1 2">
    <name type="scientific">Penicillium rubens (strain ATCC 28089 / DSM 1075 / NRRL 1951 / Wisconsin 54-1255)</name>
    <name type="common">Penicillium chrysogenum</name>
    <dbReference type="NCBI Taxonomy" id="500485"/>
    <lineage>
        <taxon>Eukaryota</taxon>
        <taxon>Fungi</taxon>
        <taxon>Dikarya</taxon>
        <taxon>Ascomycota</taxon>
        <taxon>Pezizomycotina</taxon>
        <taxon>Eurotiomycetes</taxon>
        <taxon>Eurotiomycetidae</taxon>
        <taxon>Eurotiales</taxon>
        <taxon>Aspergillaceae</taxon>
        <taxon>Penicillium</taxon>
        <taxon>Penicillium chrysogenum species complex</taxon>
    </lineage>
</organism>
<dbReference type="AlphaFoldDB" id="B6HIQ4"/>
<evidence type="ECO:0000313" key="1">
    <source>
        <dbReference type="EMBL" id="CAP97239.1"/>
    </source>
</evidence>
<reference evidence="1 2" key="1">
    <citation type="journal article" date="2008" name="Nat. Biotechnol.">
        <title>Genome sequencing and analysis of the filamentous fungus Penicillium chrysogenum.</title>
        <authorList>
            <person name="van den Berg M.A."/>
            <person name="Albang R."/>
            <person name="Albermann K."/>
            <person name="Badger J.H."/>
            <person name="Daran J.-M."/>
            <person name="Driessen A.J.M."/>
            <person name="Garcia-Estrada C."/>
            <person name="Fedorova N.D."/>
            <person name="Harris D.M."/>
            <person name="Heijne W.H.M."/>
            <person name="Joardar V.S."/>
            <person name="Kiel J.A.K.W."/>
            <person name="Kovalchuk A."/>
            <person name="Martin J.F."/>
            <person name="Nierman W.C."/>
            <person name="Nijland J.G."/>
            <person name="Pronk J.T."/>
            <person name="Roubos J.A."/>
            <person name="van der Klei I.J."/>
            <person name="van Peij N.N.M.E."/>
            <person name="Veenhuis M."/>
            <person name="von Doehren H."/>
            <person name="Wagner C."/>
            <person name="Wortman J.R."/>
            <person name="Bovenberg R.A.L."/>
        </authorList>
    </citation>
    <scope>NUCLEOTIDE SEQUENCE [LARGE SCALE GENOMIC DNA]</scope>
    <source>
        <strain evidence="2">ATCC 28089 / DSM 1075 / NRRL 1951 / Wisconsin 54-1255</strain>
    </source>
</reference>
<dbReference type="HOGENOM" id="CLU_2278380_0_0_1"/>
<keyword evidence="2" id="KW-1185">Reference proteome</keyword>
<accession>B6HIQ4</accession>
<name>B6HIQ4_PENRW</name>